<sequence>MLNEIKQLDLTDWPAYSWEKEQKQATLLSKVLELDAHHSDNCPAFSKLKSFMPELDVVPHPYSQLFPLPVRLFKSQALKSVPDDSVIKTMMSSGTSGQSVSKIYLDKETSIYQVKVLSKLVRNFIGNKRLPLLVIDCPSTVKNRTQFSARTAGILGFSMYGRDITYALNDDMSLNLNAINEFIETYRGQEKFIFGFTYIIWLHLVEALEQTKQTIDLTDSTLIHGGGWKKIESRQISKTNFKSRLKNVSKIPRIHNYYGMIEQTGSIFMECEQGHFHCSSWSEVIMRDFKTLQPLKNNKVGLIQLISALPHSYPGHSILSEDIGIKLGEDDCPCGRKGTYFDVLGRVKQAEVRGCSDTYSK</sequence>
<proteinExistence type="predicted"/>
<dbReference type="RefSeq" id="WP_058029181.1">
    <property type="nucleotide sequence ID" value="NZ_CP013187.1"/>
</dbReference>
<dbReference type="Pfam" id="PF04443">
    <property type="entry name" value="LuxE"/>
    <property type="match status" value="1"/>
</dbReference>
<evidence type="ECO:0000313" key="2">
    <source>
        <dbReference type="EMBL" id="ALO41441.1"/>
    </source>
</evidence>
<dbReference type="EMBL" id="CP013187">
    <property type="protein sequence ID" value="ALO41441.1"/>
    <property type="molecule type" value="Genomic_DNA"/>
</dbReference>
<organism evidence="2 3">
    <name type="scientific">Pseudoalteromonas phenolica</name>
    <dbReference type="NCBI Taxonomy" id="161398"/>
    <lineage>
        <taxon>Bacteria</taxon>
        <taxon>Pseudomonadati</taxon>
        <taxon>Pseudomonadota</taxon>
        <taxon>Gammaproteobacteria</taxon>
        <taxon>Alteromonadales</taxon>
        <taxon>Pseudoalteromonadaceae</taxon>
        <taxon>Pseudoalteromonas</taxon>
    </lineage>
</organism>
<feature type="domain" description="Acyl-protein synthetase LuxE" evidence="1">
    <location>
        <begin position="15"/>
        <end position="360"/>
    </location>
</feature>
<dbReference type="KEGG" id="pphe:PP2015_923"/>
<reference evidence="3" key="1">
    <citation type="submission" date="2015-11" db="EMBL/GenBank/DDBJ databases">
        <authorList>
            <person name="Kim K.M."/>
        </authorList>
    </citation>
    <scope>NUCLEOTIDE SEQUENCE [LARGE SCALE GENOMIC DNA]</scope>
    <source>
        <strain evidence="3">KCTC 12086</strain>
    </source>
</reference>
<accession>A0A0S2JZK9</accession>
<dbReference type="OrthoDB" id="9802447at2"/>
<keyword evidence="3" id="KW-1185">Reference proteome</keyword>
<dbReference type="AlphaFoldDB" id="A0A0S2JZK9"/>
<dbReference type="InterPro" id="IPR042099">
    <property type="entry name" value="ANL_N_sf"/>
</dbReference>
<protein>
    <submittedName>
        <fullName evidence="2">Acyl-protein synthetase</fullName>
    </submittedName>
</protein>
<dbReference type="STRING" id="161398.PP2015_923"/>
<dbReference type="Gene3D" id="3.40.50.12780">
    <property type="entry name" value="N-terminal domain of ligase-like"/>
    <property type="match status" value="1"/>
</dbReference>
<name>A0A0S2JZK9_9GAMM</name>
<dbReference type="GO" id="GO:0008218">
    <property type="term" value="P:bioluminescence"/>
    <property type="evidence" value="ECO:0007669"/>
    <property type="project" value="InterPro"/>
</dbReference>
<dbReference type="InterPro" id="IPR007534">
    <property type="entry name" value="LuxE"/>
</dbReference>
<evidence type="ECO:0000313" key="3">
    <source>
        <dbReference type="Proteomes" id="UP000061457"/>
    </source>
</evidence>
<dbReference type="GO" id="GO:0047474">
    <property type="term" value="F:long-chain fatty acid--protein ligase activity"/>
    <property type="evidence" value="ECO:0007669"/>
    <property type="project" value="InterPro"/>
</dbReference>
<dbReference type="Proteomes" id="UP000061457">
    <property type="component" value="Chromosome I"/>
</dbReference>
<evidence type="ECO:0000259" key="1">
    <source>
        <dbReference type="Pfam" id="PF04443"/>
    </source>
</evidence>
<dbReference type="PATRIC" id="fig|161398.10.peg.939"/>
<gene>
    <name evidence="2" type="ORF">PP2015_923</name>
</gene>